<keyword evidence="2" id="KW-0472">Membrane</keyword>
<proteinExistence type="predicted"/>
<accession>A0ABV4QIK3</accession>
<evidence type="ECO:0000256" key="1">
    <source>
        <dbReference type="SAM" id="MobiDB-lite"/>
    </source>
</evidence>
<dbReference type="EMBL" id="JAXCEI010000015">
    <property type="protein sequence ID" value="MFA1542990.1"/>
    <property type="molecule type" value="Genomic_DNA"/>
</dbReference>
<sequence length="175" mass="19044">MRLSSSLPPAGFTRAEPSPPTRRRALRAPWPLLAAVVVLVLGAGLIAAAYGELRTASRSVTPDAATQPPPAKRPAPPAERPEPVDAVTAAPSPEPARHRGRPAPRSSRRTPAASRRPAVPDRPRARPTVKRKTRAARPAPPSWIDAECRRRFPDDPLRRRYCAAAYVRGWEAMRG</sequence>
<feature type="compositionally biased region" description="Pro residues" evidence="1">
    <location>
        <begin position="67"/>
        <end position="78"/>
    </location>
</feature>
<feature type="compositionally biased region" description="Basic residues" evidence="1">
    <location>
        <begin position="125"/>
        <end position="135"/>
    </location>
</feature>
<evidence type="ECO:0000313" key="3">
    <source>
        <dbReference type="EMBL" id="MFA1542990.1"/>
    </source>
</evidence>
<feature type="region of interest" description="Disordered" evidence="1">
    <location>
        <begin position="58"/>
        <end position="146"/>
    </location>
</feature>
<comment type="caution">
    <text evidence="3">The sequence shown here is derived from an EMBL/GenBank/DDBJ whole genome shotgun (WGS) entry which is preliminary data.</text>
</comment>
<dbReference type="RefSeq" id="WP_371953489.1">
    <property type="nucleotide sequence ID" value="NZ_JAXCEI010000015.1"/>
</dbReference>
<dbReference type="Proteomes" id="UP001569963">
    <property type="component" value="Unassembled WGS sequence"/>
</dbReference>
<keyword evidence="2" id="KW-1133">Transmembrane helix</keyword>
<evidence type="ECO:0000256" key="2">
    <source>
        <dbReference type="SAM" id="Phobius"/>
    </source>
</evidence>
<reference evidence="3 4" key="1">
    <citation type="submission" date="2023-11" db="EMBL/GenBank/DDBJ databases">
        <title>Actinomadura monticuli sp. nov., isolated from volcanic ash.</title>
        <authorList>
            <person name="Lee S.D."/>
            <person name="Yang H."/>
            <person name="Kim I.S."/>
        </authorList>
    </citation>
    <scope>NUCLEOTIDE SEQUENCE [LARGE SCALE GENOMIC DNA]</scope>
    <source>
        <strain evidence="3 4">DLS-62</strain>
    </source>
</reference>
<feature type="compositionally biased region" description="Basic residues" evidence="1">
    <location>
        <begin position="98"/>
        <end position="108"/>
    </location>
</feature>
<name>A0ABV4QIK3_9ACTN</name>
<feature type="transmembrane region" description="Helical" evidence="2">
    <location>
        <begin position="30"/>
        <end position="50"/>
    </location>
</feature>
<gene>
    <name evidence="3" type="ORF">SM611_29000</name>
</gene>
<protein>
    <submittedName>
        <fullName evidence="3">Uncharacterized protein</fullName>
    </submittedName>
</protein>
<feature type="region of interest" description="Disordered" evidence="1">
    <location>
        <begin position="1"/>
        <end position="23"/>
    </location>
</feature>
<evidence type="ECO:0000313" key="4">
    <source>
        <dbReference type="Proteomes" id="UP001569963"/>
    </source>
</evidence>
<keyword evidence="2" id="KW-0812">Transmembrane</keyword>
<keyword evidence="4" id="KW-1185">Reference proteome</keyword>
<organism evidence="3 4">
    <name type="scientific">Actinomadura monticuli</name>
    <dbReference type="NCBI Taxonomy" id="3097367"/>
    <lineage>
        <taxon>Bacteria</taxon>
        <taxon>Bacillati</taxon>
        <taxon>Actinomycetota</taxon>
        <taxon>Actinomycetes</taxon>
        <taxon>Streptosporangiales</taxon>
        <taxon>Thermomonosporaceae</taxon>
        <taxon>Actinomadura</taxon>
    </lineage>
</organism>